<dbReference type="Pfam" id="PF07715">
    <property type="entry name" value="Plug"/>
    <property type="match status" value="1"/>
</dbReference>
<evidence type="ECO:0000256" key="10">
    <source>
        <dbReference type="PROSITE-ProRule" id="PRU01360"/>
    </source>
</evidence>
<evidence type="ECO:0000256" key="7">
    <source>
        <dbReference type="ARBA" id="ARBA00023136"/>
    </source>
</evidence>
<keyword evidence="8" id="KW-0675">Receptor</keyword>
<sequence>MVSGSVWGANYPSEQDYLQEFPVVLSASRLAQPISETPNAMTVIDHDMIAASGFRNIADLFKLVPGMYVSYANGHTPVVSYRGTTDAYARRMQVLIDGRTVYLPPYGTVDWEELPLDIGDIERIEVVRGPSAASHGSNSVQGVISIFTRQASAYDKAQVSVGKGDAGISDVSARFGNVSENWDYRVTLASRKDNGFDGQNDSSTTQLVNLRSNYRFTAHDSLDLQLGYSASSRGMGILNLTAPGHVNTARDMQSHSDFQQLNWLHTIDGDSDVQLSYYHIRRSVADNRYTTPFPVQNYFIADETLIHRHELELQHTLLTAPTNRIVWGLGMRRDAVDSASNFSTQPRWREYRLFAHDEWRTTPSALVNIGAMVEKNALGQTRVSPRIAYNHHLSPRHTLRASVSVAYRNPEMVEEFGDRRFRVGVGQLQEFKAAGGLSPERALSREIGYVGQLDETGSTIDIRAYHDQISNIIWVDPVVVPGSIIRSSSFKSLFSATYTGMETTLNYKTGEGSKVTLNYAHQVISARPAGVPTLVPMSTLNRFVADFGLTMPLNSASILFSHDFAEGTQLGIGFYHQDKVQVLDAGRPQPLTRRLDLRIAKQFGEDGKIALVVQNALSDHYTEYNTAIVGKRRAYLTATLEF</sequence>
<dbReference type="KEGG" id="fku:FGKAn22_12540"/>
<dbReference type="PROSITE" id="PS52016">
    <property type="entry name" value="TONB_DEPENDENT_REC_3"/>
    <property type="match status" value="1"/>
</dbReference>
<evidence type="ECO:0000313" key="15">
    <source>
        <dbReference type="Proteomes" id="UP001319121"/>
    </source>
</evidence>
<evidence type="ECO:0000313" key="14">
    <source>
        <dbReference type="EMBL" id="BBI99561.1"/>
    </source>
</evidence>
<keyword evidence="9 10" id="KW-0998">Cell outer membrane</keyword>
<dbReference type="GO" id="GO:0044718">
    <property type="term" value="P:siderophore transmembrane transport"/>
    <property type="evidence" value="ECO:0007669"/>
    <property type="project" value="TreeGrafter"/>
</dbReference>
<keyword evidence="3 10" id="KW-0813">Transport</keyword>
<comment type="similarity">
    <text evidence="2 10 11">Belongs to the TonB-dependent receptor family.</text>
</comment>
<dbReference type="RefSeq" id="WP_281411908.1">
    <property type="nucleotide sequence ID" value="NZ_AP019536.1"/>
</dbReference>
<dbReference type="Pfam" id="PF00593">
    <property type="entry name" value="TonB_dep_Rec_b-barrel"/>
    <property type="match status" value="1"/>
</dbReference>
<gene>
    <name evidence="14" type="ORF">FGKAn22_12540</name>
</gene>
<keyword evidence="4 10" id="KW-1134">Transmembrane beta strand</keyword>
<evidence type="ECO:0000256" key="8">
    <source>
        <dbReference type="ARBA" id="ARBA00023170"/>
    </source>
</evidence>
<feature type="domain" description="TonB-dependent receptor plug" evidence="13">
    <location>
        <begin position="34"/>
        <end position="143"/>
    </location>
</feature>
<comment type="subcellular location">
    <subcellularLocation>
        <location evidence="1 10">Cell outer membrane</location>
        <topology evidence="1 10">Multi-pass membrane protein</topology>
    </subcellularLocation>
</comment>
<organism evidence="14 15">
    <name type="scientific">Ferrigenium kumadai</name>
    <dbReference type="NCBI Taxonomy" id="1682490"/>
    <lineage>
        <taxon>Bacteria</taxon>
        <taxon>Pseudomonadati</taxon>
        <taxon>Pseudomonadota</taxon>
        <taxon>Betaproteobacteria</taxon>
        <taxon>Nitrosomonadales</taxon>
        <taxon>Gallionellaceae</taxon>
        <taxon>Ferrigenium</taxon>
    </lineage>
</organism>
<dbReference type="SUPFAM" id="SSF56935">
    <property type="entry name" value="Porins"/>
    <property type="match status" value="1"/>
</dbReference>
<evidence type="ECO:0000256" key="3">
    <source>
        <dbReference type="ARBA" id="ARBA00022448"/>
    </source>
</evidence>
<dbReference type="Proteomes" id="UP001319121">
    <property type="component" value="Chromosome"/>
</dbReference>
<dbReference type="GO" id="GO:0009279">
    <property type="term" value="C:cell outer membrane"/>
    <property type="evidence" value="ECO:0007669"/>
    <property type="project" value="UniProtKB-SubCell"/>
</dbReference>
<evidence type="ECO:0000256" key="6">
    <source>
        <dbReference type="ARBA" id="ARBA00023077"/>
    </source>
</evidence>
<dbReference type="PANTHER" id="PTHR30069:SF27">
    <property type="entry name" value="BLL4766 PROTEIN"/>
    <property type="match status" value="1"/>
</dbReference>
<protein>
    <recommendedName>
        <fullName evidence="16">TonB-dependent receptor</fullName>
    </recommendedName>
</protein>
<proteinExistence type="inferred from homology"/>
<evidence type="ECO:0000256" key="11">
    <source>
        <dbReference type="RuleBase" id="RU003357"/>
    </source>
</evidence>
<dbReference type="EMBL" id="AP019536">
    <property type="protein sequence ID" value="BBI99561.1"/>
    <property type="molecule type" value="Genomic_DNA"/>
</dbReference>
<evidence type="ECO:0000256" key="1">
    <source>
        <dbReference type="ARBA" id="ARBA00004571"/>
    </source>
</evidence>
<dbReference type="PANTHER" id="PTHR30069">
    <property type="entry name" value="TONB-DEPENDENT OUTER MEMBRANE RECEPTOR"/>
    <property type="match status" value="1"/>
</dbReference>
<evidence type="ECO:0000259" key="12">
    <source>
        <dbReference type="Pfam" id="PF00593"/>
    </source>
</evidence>
<evidence type="ECO:0000259" key="13">
    <source>
        <dbReference type="Pfam" id="PF07715"/>
    </source>
</evidence>
<dbReference type="InterPro" id="IPR000531">
    <property type="entry name" value="Beta-barrel_TonB"/>
</dbReference>
<keyword evidence="7 10" id="KW-0472">Membrane</keyword>
<keyword evidence="6 11" id="KW-0798">TonB box</keyword>
<feature type="domain" description="TonB-dependent receptor-like beta-barrel" evidence="12">
    <location>
        <begin position="166"/>
        <end position="615"/>
    </location>
</feature>
<evidence type="ECO:0008006" key="16">
    <source>
        <dbReference type="Google" id="ProtNLM"/>
    </source>
</evidence>
<accession>A0AAN1W0E3</accession>
<dbReference type="InterPro" id="IPR036942">
    <property type="entry name" value="Beta-barrel_TonB_sf"/>
</dbReference>
<dbReference type="GO" id="GO:0015344">
    <property type="term" value="F:siderophore uptake transmembrane transporter activity"/>
    <property type="evidence" value="ECO:0007669"/>
    <property type="project" value="TreeGrafter"/>
</dbReference>
<dbReference type="Gene3D" id="2.170.130.10">
    <property type="entry name" value="TonB-dependent receptor, plug domain"/>
    <property type="match status" value="1"/>
</dbReference>
<evidence type="ECO:0000256" key="2">
    <source>
        <dbReference type="ARBA" id="ARBA00009810"/>
    </source>
</evidence>
<dbReference type="Gene3D" id="2.40.170.20">
    <property type="entry name" value="TonB-dependent receptor, beta-barrel domain"/>
    <property type="match status" value="1"/>
</dbReference>
<dbReference type="InterPro" id="IPR012910">
    <property type="entry name" value="Plug_dom"/>
</dbReference>
<keyword evidence="5 10" id="KW-0812">Transmembrane</keyword>
<keyword evidence="15" id="KW-1185">Reference proteome</keyword>
<dbReference type="AlphaFoldDB" id="A0AAN1W0E3"/>
<evidence type="ECO:0000256" key="4">
    <source>
        <dbReference type="ARBA" id="ARBA00022452"/>
    </source>
</evidence>
<evidence type="ECO:0000256" key="9">
    <source>
        <dbReference type="ARBA" id="ARBA00023237"/>
    </source>
</evidence>
<reference evidence="14 15" key="1">
    <citation type="submission" date="2019-03" db="EMBL/GenBank/DDBJ databases">
        <title>Complete genome sequence of Ferrigenium kumadai strain An22, a microaerophilic iron-oxidizing bacterium isolated from a paddy field soil.</title>
        <authorList>
            <person name="Watanabe T."/>
            <person name="Asakawa S."/>
        </authorList>
    </citation>
    <scope>NUCLEOTIDE SEQUENCE [LARGE SCALE GENOMIC DNA]</scope>
    <source>
        <strain evidence="14 15">An22</strain>
    </source>
</reference>
<dbReference type="InterPro" id="IPR039426">
    <property type="entry name" value="TonB-dep_rcpt-like"/>
</dbReference>
<dbReference type="InterPro" id="IPR037066">
    <property type="entry name" value="Plug_dom_sf"/>
</dbReference>
<name>A0AAN1W0E3_9PROT</name>
<evidence type="ECO:0000256" key="5">
    <source>
        <dbReference type="ARBA" id="ARBA00022692"/>
    </source>
</evidence>